<dbReference type="GO" id="GO:0003677">
    <property type="term" value="F:DNA binding"/>
    <property type="evidence" value="ECO:0007669"/>
    <property type="project" value="UniProtKB-KW"/>
</dbReference>
<proteinExistence type="predicted"/>
<dbReference type="Gene3D" id="3.30.1370.140">
    <property type="entry name" value="HupH hydrogenase expression protein, C-terminal domain"/>
    <property type="match status" value="2"/>
</dbReference>
<dbReference type="InterPro" id="IPR038527">
    <property type="entry name" value="HupH_C_sf"/>
</dbReference>
<feature type="domain" description="HupH hydrogenase expression protein C-terminal" evidence="1">
    <location>
        <begin position="171"/>
        <end position="289"/>
    </location>
</feature>
<sequence length="292" mass="32634">MPSIPVPPIPTNFLLGAGSQEDSKEDKLEYMEMPTEMSTFGINSKIYEWDESIDLSECKSFLENIYTLMANYKISDKNLLFKVEGLNSDNIAYLNDLLGEGEVSAIINNKDEVISIQESIFAGIWRINIVKNNKLVKDYIEIGDIPSVIVSLNQQLPNKVRFNSALLPENVINAPAILTELEDKRIKHNNLNADNLMLEAINLTLLPHTEDDLICINNVLGVGNTVILSRGYGNCRITSTGVSSIWLVKYFNSADNEILSTIEVADIPIVACAAQEDLKDSYKRLKEFSDEL</sequence>
<keyword evidence="2" id="KW-0371">Homeobox</keyword>
<protein>
    <submittedName>
        <fullName evidence="2">Hydrogenase maturation factor HoxQ</fullName>
    </submittedName>
</protein>
<organism evidence="2">
    <name type="scientific">hydrothermal vent metagenome</name>
    <dbReference type="NCBI Taxonomy" id="652676"/>
    <lineage>
        <taxon>unclassified sequences</taxon>
        <taxon>metagenomes</taxon>
        <taxon>ecological metagenomes</taxon>
    </lineage>
</organism>
<dbReference type="Pfam" id="PF04809">
    <property type="entry name" value="HupH_C"/>
    <property type="match status" value="2"/>
</dbReference>
<reference evidence="2" key="1">
    <citation type="submission" date="2016-10" db="EMBL/GenBank/DDBJ databases">
        <authorList>
            <person name="de Groot N.N."/>
        </authorList>
    </citation>
    <scope>NUCLEOTIDE SEQUENCE</scope>
</reference>
<gene>
    <name evidence="2" type="ORF">MNB_SUP05-5-1113</name>
</gene>
<evidence type="ECO:0000259" key="1">
    <source>
        <dbReference type="Pfam" id="PF04809"/>
    </source>
</evidence>
<dbReference type="EMBL" id="FPHJ01000024">
    <property type="protein sequence ID" value="SFV58859.1"/>
    <property type="molecule type" value="Genomic_DNA"/>
</dbReference>
<evidence type="ECO:0000313" key="2">
    <source>
        <dbReference type="EMBL" id="SFV58859.1"/>
    </source>
</evidence>
<name>A0A1W1BZ97_9ZZZZ</name>
<accession>A0A1W1BZ97</accession>
<feature type="domain" description="HupH hydrogenase expression protein C-terminal" evidence="1">
    <location>
        <begin position="86"/>
        <end position="155"/>
    </location>
</feature>
<dbReference type="InterPro" id="IPR006894">
    <property type="entry name" value="HupH_Hydgase_express_prot_C"/>
</dbReference>
<dbReference type="AlphaFoldDB" id="A0A1W1BZ97"/>